<evidence type="ECO:0000313" key="2">
    <source>
        <dbReference type="Proteomes" id="UP001054902"/>
    </source>
</evidence>
<dbReference type="AlphaFoldDB" id="A0AAD3CWW0"/>
<keyword evidence="2" id="KW-1185">Reference proteome</keyword>
<dbReference type="EMBL" id="BLLK01000045">
    <property type="protein sequence ID" value="GFH52079.1"/>
    <property type="molecule type" value="Genomic_DNA"/>
</dbReference>
<dbReference type="Proteomes" id="UP001054902">
    <property type="component" value="Unassembled WGS sequence"/>
</dbReference>
<comment type="caution">
    <text evidence="1">The sequence shown here is derived from an EMBL/GenBank/DDBJ whole genome shotgun (WGS) entry which is preliminary data.</text>
</comment>
<organism evidence="1 2">
    <name type="scientific">Chaetoceros tenuissimus</name>
    <dbReference type="NCBI Taxonomy" id="426638"/>
    <lineage>
        <taxon>Eukaryota</taxon>
        <taxon>Sar</taxon>
        <taxon>Stramenopiles</taxon>
        <taxon>Ochrophyta</taxon>
        <taxon>Bacillariophyta</taxon>
        <taxon>Coscinodiscophyceae</taxon>
        <taxon>Chaetocerotophycidae</taxon>
        <taxon>Chaetocerotales</taxon>
        <taxon>Chaetocerotaceae</taxon>
        <taxon>Chaetoceros</taxon>
    </lineage>
</organism>
<accession>A0AAD3CWW0</accession>
<reference evidence="1 2" key="1">
    <citation type="journal article" date="2021" name="Sci. Rep.">
        <title>The genome of the diatom Chaetoceros tenuissimus carries an ancient integrated fragment of an extant virus.</title>
        <authorList>
            <person name="Hongo Y."/>
            <person name="Kimura K."/>
            <person name="Takaki Y."/>
            <person name="Yoshida Y."/>
            <person name="Baba S."/>
            <person name="Kobayashi G."/>
            <person name="Nagasaki K."/>
            <person name="Hano T."/>
            <person name="Tomaru Y."/>
        </authorList>
    </citation>
    <scope>NUCLEOTIDE SEQUENCE [LARGE SCALE GENOMIC DNA]</scope>
    <source>
        <strain evidence="1 2">NIES-3715</strain>
    </source>
</reference>
<evidence type="ECO:0000313" key="1">
    <source>
        <dbReference type="EMBL" id="GFH52079.1"/>
    </source>
</evidence>
<sequence length="122" mass="13973">MNEYNGDRNNDRTPDFVGSFKFKRIETHYILRILESFPLLVHYNPYPRNFAPVQVNRYRSSDSCGNFSVGSIGSGMDPNEYLTLQVGPKENGSFPCKMERPCWSLTYQALPANAENQLISLE</sequence>
<gene>
    <name evidence="1" type="ORF">CTEN210_08555</name>
</gene>
<protein>
    <submittedName>
        <fullName evidence="1">Uncharacterized protein</fullName>
    </submittedName>
</protein>
<name>A0AAD3CWW0_9STRA</name>
<proteinExistence type="predicted"/>